<dbReference type="Pfam" id="PF01843">
    <property type="entry name" value="DIL"/>
    <property type="match status" value="1"/>
</dbReference>
<dbReference type="AlphaFoldDB" id="A0A250XEN6"/>
<dbReference type="PANTHER" id="PTHR16027">
    <property type="entry name" value="DILUTE DOMAIN-CONTAINING PROTEIN YPR089W"/>
    <property type="match status" value="1"/>
</dbReference>
<dbReference type="EMBL" id="BEGY01000066">
    <property type="protein sequence ID" value="GAX81527.1"/>
    <property type="molecule type" value="Genomic_DNA"/>
</dbReference>
<protein>
    <recommendedName>
        <fullName evidence="2">Dilute domain-containing protein</fullName>
    </recommendedName>
</protein>
<accession>A0A250XEN6</accession>
<reference evidence="3 4" key="1">
    <citation type="submission" date="2017-08" db="EMBL/GenBank/DDBJ databases">
        <title>Acidophilic green algal genome provides insights into adaptation to an acidic environment.</title>
        <authorList>
            <person name="Hirooka S."/>
            <person name="Hirose Y."/>
            <person name="Kanesaki Y."/>
            <person name="Higuchi S."/>
            <person name="Fujiwara T."/>
            <person name="Onuma R."/>
            <person name="Era A."/>
            <person name="Ohbayashi R."/>
            <person name="Uzuka A."/>
            <person name="Nozaki H."/>
            <person name="Yoshikawa H."/>
            <person name="Miyagishima S.Y."/>
        </authorList>
    </citation>
    <scope>NUCLEOTIDE SEQUENCE [LARGE SCALE GENOMIC DNA]</scope>
    <source>
        <strain evidence="3 4">NIES-2499</strain>
    </source>
</reference>
<feature type="compositionally biased region" description="Polar residues" evidence="1">
    <location>
        <begin position="638"/>
        <end position="649"/>
    </location>
</feature>
<organism evidence="3 4">
    <name type="scientific">Chlamydomonas eustigma</name>
    <dbReference type="NCBI Taxonomy" id="1157962"/>
    <lineage>
        <taxon>Eukaryota</taxon>
        <taxon>Viridiplantae</taxon>
        <taxon>Chlorophyta</taxon>
        <taxon>core chlorophytes</taxon>
        <taxon>Chlorophyceae</taxon>
        <taxon>CS clade</taxon>
        <taxon>Chlamydomonadales</taxon>
        <taxon>Chlamydomonadaceae</taxon>
        <taxon>Chlamydomonas</taxon>
    </lineage>
</organism>
<gene>
    <name evidence="3" type="ORF">CEUSTIGMA_g8955.t1</name>
</gene>
<keyword evidence="4" id="KW-1185">Reference proteome</keyword>
<evidence type="ECO:0000313" key="4">
    <source>
        <dbReference type="Proteomes" id="UP000232323"/>
    </source>
</evidence>
<dbReference type="Proteomes" id="UP000232323">
    <property type="component" value="Unassembled WGS sequence"/>
</dbReference>
<feature type="domain" description="Dilute" evidence="2">
    <location>
        <begin position="149"/>
        <end position="519"/>
    </location>
</feature>
<dbReference type="SMART" id="SM01132">
    <property type="entry name" value="DIL"/>
    <property type="match status" value="1"/>
</dbReference>
<comment type="caution">
    <text evidence="3">The sequence shown here is derived from an EMBL/GenBank/DDBJ whole genome shotgun (WGS) entry which is preliminary data.</text>
</comment>
<evidence type="ECO:0000313" key="3">
    <source>
        <dbReference type="EMBL" id="GAX81527.1"/>
    </source>
</evidence>
<proteinExistence type="predicted"/>
<dbReference type="OrthoDB" id="550369at2759"/>
<evidence type="ECO:0000259" key="2">
    <source>
        <dbReference type="PROSITE" id="PS51126"/>
    </source>
</evidence>
<dbReference type="InterPro" id="IPR052072">
    <property type="entry name" value="Vascular_dev_regulator"/>
</dbReference>
<dbReference type="PANTHER" id="PTHR16027:SF6">
    <property type="entry name" value="DILUTE DOMAIN-CONTAINING PROTEIN"/>
    <property type="match status" value="1"/>
</dbReference>
<name>A0A250XEN6_9CHLO</name>
<dbReference type="STRING" id="1157962.A0A250XEN6"/>
<dbReference type="InterPro" id="IPR002710">
    <property type="entry name" value="Dilute_dom"/>
</dbReference>
<dbReference type="PROSITE" id="PS51126">
    <property type="entry name" value="DILUTE"/>
    <property type="match status" value="1"/>
</dbReference>
<evidence type="ECO:0000256" key="1">
    <source>
        <dbReference type="SAM" id="MobiDB-lite"/>
    </source>
</evidence>
<sequence>MLNCDKLEAIKSQSELTVQNLPDSSLEDAVRLVALNKQAIADAEQTLQDLLLRSTSLAQAQKLLEQQAVISALTTAGHKLGCCRYGFPVASVLIFRCCVHWESFNSLEGAAVMNHFLSILDDKAGDEESLPGRINGHGAIIANNAAQITGARMDSVEDSVEDRAGEGMNNEKEEQGLANLSYWLATSVTLLAMVTRLSIGSTQPQTLHLTPADSEHSGTTAGTTAASQLVHKIGTEVSQFQKKVNSSFMATWAKGLLARRSGGNQEQQQQEVAAVAAAAAGAEHVEESQEADAAYQQAPELGQQARGSLGHNNEDHLQDFRKRLSLLVLRLHGQLRDALKKQVVALLPECVQQADADVASPRSEQWSAPAPSPPQSNNYCSHEGVEISSVATSSNSLEGTMMAVQMLFNQLLLRPECCSATNALFMSSGLSKVDVWLDSQIFSEDPSSLSALKSELRHTRQALSFLSRPGKRRLTLRDIHELCPALNMQQLYRLCTTFWDNMLPSELVAQTPAVPLSSQPPPSPWEATVQMPQLSPHILKSQESSILKIPTMASIQEDPTQHDLSQCFIPENEGLPLKPGDAAGIPQGVVETTSVLPAGLANMESEAGAALKDMQSPNLCSLGDFADSASYDEATYSTSNLLQPPNHQPTHPKGSSHPAPAHLLLSPDTVSGEVLEELKQMPQVTGNGGLVVTFLLDEDHVPVIASTGPVSADHSAVASEVLTMIDDSLQRSHTTQAAGRQRGSVLYEGIPVPPLLIGPGTPKDPFLFLETSFIFN</sequence>
<feature type="region of interest" description="Disordered" evidence="1">
    <location>
        <begin position="638"/>
        <end position="661"/>
    </location>
</feature>
<feature type="region of interest" description="Disordered" evidence="1">
    <location>
        <begin position="358"/>
        <end position="377"/>
    </location>
</feature>